<feature type="compositionally biased region" description="Acidic residues" evidence="2">
    <location>
        <begin position="32"/>
        <end position="51"/>
    </location>
</feature>
<dbReference type="EMBL" id="AXCM01007697">
    <property type="status" value="NOT_ANNOTATED_CDS"/>
    <property type="molecule type" value="Genomic_DNA"/>
</dbReference>
<feature type="region of interest" description="Disordered" evidence="2">
    <location>
        <begin position="666"/>
        <end position="690"/>
    </location>
</feature>
<feature type="compositionally biased region" description="Basic and acidic residues" evidence="2">
    <location>
        <begin position="780"/>
        <end position="791"/>
    </location>
</feature>
<organism evidence="4 5">
    <name type="scientific">Anopheles culicifacies</name>
    <dbReference type="NCBI Taxonomy" id="139723"/>
    <lineage>
        <taxon>Eukaryota</taxon>
        <taxon>Metazoa</taxon>
        <taxon>Ecdysozoa</taxon>
        <taxon>Arthropoda</taxon>
        <taxon>Hexapoda</taxon>
        <taxon>Insecta</taxon>
        <taxon>Pterygota</taxon>
        <taxon>Neoptera</taxon>
        <taxon>Endopterygota</taxon>
        <taxon>Diptera</taxon>
        <taxon>Nematocera</taxon>
        <taxon>Culicoidea</taxon>
        <taxon>Culicidae</taxon>
        <taxon>Anophelinae</taxon>
        <taxon>Anopheles</taxon>
        <taxon>culicifacies species complex</taxon>
    </lineage>
</organism>
<feature type="compositionally biased region" description="Basic and acidic residues" evidence="2">
    <location>
        <begin position="154"/>
        <end position="164"/>
    </location>
</feature>
<feature type="region of interest" description="Disordered" evidence="2">
    <location>
        <begin position="487"/>
        <end position="508"/>
    </location>
</feature>
<feature type="compositionally biased region" description="Polar residues" evidence="2">
    <location>
        <begin position="792"/>
        <end position="823"/>
    </location>
</feature>
<dbReference type="STRING" id="139723.A0A182M1X3"/>
<proteinExistence type="predicted"/>
<feature type="region of interest" description="Disordered" evidence="2">
    <location>
        <begin position="134"/>
        <end position="197"/>
    </location>
</feature>
<feature type="compositionally biased region" description="Low complexity" evidence="2">
    <location>
        <begin position="904"/>
        <end position="917"/>
    </location>
</feature>
<feature type="compositionally biased region" description="Low complexity" evidence="2">
    <location>
        <begin position="740"/>
        <end position="752"/>
    </location>
</feature>
<feature type="compositionally biased region" description="Basic residues" evidence="2">
    <location>
        <begin position="165"/>
        <end position="178"/>
    </location>
</feature>
<keyword evidence="1" id="KW-0175">Coiled coil</keyword>
<feature type="region of interest" description="Disordered" evidence="2">
    <location>
        <begin position="411"/>
        <end position="472"/>
    </location>
</feature>
<dbReference type="Proteomes" id="UP000075883">
    <property type="component" value="Unassembled WGS sequence"/>
</dbReference>
<evidence type="ECO:0000313" key="4">
    <source>
        <dbReference type="EnsemblMetazoa" id="ACUA007418-PA"/>
    </source>
</evidence>
<feature type="coiled-coil region" evidence="1">
    <location>
        <begin position="974"/>
        <end position="1008"/>
    </location>
</feature>
<dbReference type="InterPro" id="IPR019607">
    <property type="entry name" value="Putative_zinc-finger_domain"/>
</dbReference>
<feature type="compositionally biased region" description="Low complexity" evidence="2">
    <location>
        <begin position="452"/>
        <end position="466"/>
    </location>
</feature>
<dbReference type="Pfam" id="PF10650">
    <property type="entry name" value="zf-C3H1"/>
    <property type="match status" value="1"/>
</dbReference>
<feature type="region of interest" description="Disordered" evidence="2">
    <location>
        <begin position="708"/>
        <end position="752"/>
    </location>
</feature>
<evidence type="ECO:0000256" key="2">
    <source>
        <dbReference type="SAM" id="MobiDB-lite"/>
    </source>
</evidence>
<reference evidence="4" key="2">
    <citation type="submission" date="2020-05" db="UniProtKB">
        <authorList>
            <consortium name="EnsemblMetazoa"/>
        </authorList>
    </citation>
    <scope>IDENTIFICATION</scope>
    <source>
        <strain evidence="4">A-37</strain>
    </source>
</reference>
<feature type="domain" description="Putative zinc-finger" evidence="3">
    <location>
        <begin position="1290"/>
        <end position="1309"/>
    </location>
</feature>
<feature type="region of interest" description="Disordered" evidence="2">
    <location>
        <begin position="1111"/>
        <end position="1172"/>
    </location>
</feature>
<feature type="compositionally biased region" description="Basic and acidic residues" evidence="2">
    <location>
        <begin position="529"/>
        <end position="541"/>
    </location>
</feature>
<accession>A0A182M1X3</accession>
<name>A0A182M1X3_9DIPT</name>
<dbReference type="VEuPathDB" id="VectorBase:ACUA007418"/>
<feature type="region of interest" description="Disordered" evidence="2">
    <location>
        <begin position="345"/>
        <end position="368"/>
    </location>
</feature>
<feature type="compositionally biased region" description="Polar residues" evidence="2">
    <location>
        <begin position="855"/>
        <end position="864"/>
    </location>
</feature>
<feature type="region of interest" description="Disordered" evidence="2">
    <location>
        <begin position="853"/>
        <end position="922"/>
    </location>
</feature>
<protein>
    <recommendedName>
        <fullName evidence="3">Putative zinc-finger domain-containing protein</fullName>
    </recommendedName>
</protein>
<sequence length="1314" mass="147246">MEIPEDEKQQLPSPTGGDLPEGLVFVSSGSEGPDEDEDHEEGEIQDEDDEDVPQKQDLEDISSEEESTIRERMAALEAMDKRVGMMKRKFANHSKYDYLDVEEVMNGKENYCYYYPQHQHPLYRNHKPYKSTIANKEDNRYSVGKHTRTATTKRTADKAKEKSTKRSSHRRHKRRRYASRSPTPSERRALSSDSEPEAVVDREYLKIALGIGNRKNQRLTSSRNPLKKKLLMQTSKRKRSVDGRQKTVTEVLECPSSNSDNDAIVVDEDDEEEEEEEELQLRLLALSTKPVVREAGLIISEFQIPSPPPPPTINPAEDNMSDAVSAEEQELRLIALKTAVLKKHESRKKRKELDNEQPYSPSDDIVLSPVREIAPSYDDGVYSDGQDSVEMIEDDPDEVQIVEPQYEQIDLLDSDDNGNDMEISPPGSPPDSPIGNIDIEEHSQQPVDMDLASSDSISSAPSPVYSGNGTDQRLLLVGTDSCDSTLFHRRGEKIQESPSATPDSMEEAEAEALRHLLLTKMRQKQIKKIEVVDPTEDKSPQDDQMPCQENEMMDTAPKENVPVERLEEEKQQSASEEEPDQDAVSMSPKLTKTPNLITIVDRKPHRKRRKKTLSASASDAGDVETVNTTVPSTASNLPTEPNAQLVKPSSIVHTQKLVNNPNKLINLNRTAAPSPPTVVAGSRTESPKEPTMVETFVSRPVAKLVIQLGNSDSDSEVDFSTSSPEKGDRADDGYSGLNHAATTTGAPEAAETTGRFEEQLDKFLKSVRSKSTTNLTTMEDNAKESLEHSERGVTSSEKSLPTKQQQLRNASKKLPTTSNTMATPTAVRHLSKSSQMEYMRLVARMAQLERDKLARQNSGHTSSGVLKDSTAPKQDSRVAKNAAVSIQKSAESKLGKSPGKRKQSFSSASQPAASANEEQADPIERKLHQIRTSLPNLSEASRNRLLLTAEKQLEKHSGTFLSELERHTATLLEAQQARREQYHLENRIDLLKEKLSLLENVYEKRRQRAFETFSCLQATRKKVIVSRKRSGELERMCDQIGRIIKGDSYQLPSSSKGAEVQQQLRILVTETHQLNAIRKPTLQEFKEEMIANHKRRLEKSVDQPWQATTYDNECDEGRTSEMENRQEDDIPAEPVELNPSESISQEEEACDTVPQTVSPERIDEPCTADRPAEEVVEVEKQSTEQTNNDDEDCLETTEPVVEQNTNPTEATTEATTEAVVEEKELPNIEVLPQEEKQTITCNEPELKQGEEDTMIAHEGIVPGETFRIEKYTSPLMSLKQGAQNIPTGILCPFELGGQCVDRDCKYEHFNERTA</sequence>
<feature type="compositionally biased region" description="Polar residues" evidence="2">
    <location>
        <begin position="708"/>
        <end position="724"/>
    </location>
</feature>
<reference evidence="5" key="1">
    <citation type="submission" date="2013-09" db="EMBL/GenBank/DDBJ databases">
        <title>The Genome Sequence of Anopheles culicifacies species A.</title>
        <authorList>
            <consortium name="The Broad Institute Genomics Platform"/>
            <person name="Neafsey D.E."/>
            <person name="Besansky N."/>
            <person name="Howell P."/>
            <person name="Walton C."/>
            <person name="Young S.K."/>
            <person name="Zeng Q."/>
            <person name="Gargeya S."/>
            <person name="Fitzgerald M."/>
            <person name="Haas B."/>
            <person name="Abouelleil A."/>
            <person name="Allen A.W."/>
            <person name="Alvarado L."/>
            <person name="Arachchi H.M."/>
            <person name="Berlin A.M."/>
            <person name="Chapman S.B."/>
            <person name="Gainer-Dewar J."/>
            <person name="Goldberg J."/>
            <person name="Griggs A."/>
            <person name="Gujja S."/>
            <person name="Hansen M."/>
            <person name="Howarth C."/>
            <person name="Imamovic A."/>
            <person name="Ireland A."/>
            <person name="Larimer J."/>
            <person name="McCowan C."/>
            <person name="Murphy C."/>
            <person name="Pearson M."/>
            <person name="Poon T.W."/>
            <person name="Priest M."/>
            <person name="Roberts A."/>
            <person name="Saif S."/>
            <person name="Shea T."/>
            <person name="Sisk P."/>
            <person name="Sykes S."/>
            <person name="Wortman J."/>
            <person name="Nusbaum C."/>
            <person name="Birren B."/>
        </authorList>
    </citation>
    <scope>NUCLEOTIDE SEQUENCE [LARGE SCALE GENOMIC DNA]</scope>
    <source>
        <strain evidence="5">A-37</strain>
    </source>
</reference>
<feature type="compositionally biased region" description="Basic residues" evidence="2">
    <location>
        <begin position="603"/>
        <end position="612"/>
    </location>
</feature>
<evidence type="ECO:0000256" key="1">
    <source>
        <dbReference type="SAM" id="Coils"/>
    </source>
</evidence>
<feature type="region of interest" description="Disordered" evidence="2">
    <location>
        <begin position="772"/>
        <end position="832"/>
    </location>
</feature>
<keyword evidence="5" id="KW-1185">Reference proteome</keyword>
<dbReference type="EnsemblMetazoa" id="ACUA007418-RA">
    <property type="protein sequence ID" value="ACUA007418-PA"/>
    <property type="gene ID" value="ACUA007418"/>
</dbReference>
<evidence type="ECO:0000259" key="3">
    <source>
        <dbReference type="Pfam" id="PF10650"/>
    </source>
</evidence>
<feature type="region of interest" description="Disordered" evidence="2">
    <location>
        <begin position="529"/>
        <end position="623"/>
    </location>
</feature>
<feature type="compositionally biased region" description="Basic and acidic residues" evidence="2">
    <location>
        <begin position="561"/>
        <end position="571"/>
    </location>
</feature>
<evidence type="ECO:0000313" key="5">
    <source>
        <dbReference type="Proteomes" id="UP000075883"/>
    </source>
</evidence>
<feature type="compositionally biased region" description="Basic and acidic residues" evidence="2">
    <location>
        <begin position="1115"/>
        <end position="1128"/>
    </location>
</feature>
<feature type="region of interest" description="Disordered" evidence="2">
    <location>
        <begin position="1"/>
        <end position="69"/>
    </location>
</feature>